<keyword evidence="8" id="KW-1185">Reference proteome</keyword>
<feature type="disulfide bond" evidence="5">
    <location>
        <begin position="87"/>
        <end position="98"/>
    </location>
</feature>
<organism evidence="7 8">
    <name type="scientific">Elysia crispata</name>
    <name type="common">lettuce slug</name>
    <dbReference type="NCBI Taxonomy" id="231223"/>
    <lineage>
        <taxon>Eukaryota</taxon>
        <taxon>Metazoa</taxon>
        <taxon>Spiralia</taxon>
        <taxon>Lophotrochozoa</taxon>
        <taxon>Mollusca</taxon>
        <taxon>Gastropoda</taxon>
        <taxon>Heterobranchia</taxon>
        <taxon>Euthyneura</taxon>
        <taxon>Panpulmonata</taxon>
        <taxon>Sacoglossa</taxon>
        <taxon>Placobranchoidea</taxon>
        <taxon>Plakobranchidae</taxon>
        <taxon>Elysia</taxon>
    </lineage>
</organism>
<dbReference type="EMBL" id="JAWDGP010005184">
    <property type="protein sequence ID" value="KAK3758951.1"/>
    <property type="molecule type" value="Genomic_DNA"/>
</dbReference>
<sequence length="121" mass="13174">MHNSSDIESSTVGPSSQFLLVETKILKLIPNSALIFWKAFLPFSQKLMMGRKDPCKKWACAIQDCLQLNNFEESKCQAVIDALYECCAKLGSADSVVCSGIHPKSKPGSPTVLDAAPKKKA</sequence>
<comment type="caution">
    <text evidence="7">The sequence shown here is derived from an EMBL/GenBank/DDBJ whole genome shotgun (WGS) entry which is preliminary data.</text>
</comment>
<feature type="disulfide bond" evidence="5">
    <location>
        <begin position="55"/>
        <end position="86"/>
    </location>
</feature>
<comment type="similarity">
    <text evidence="2">Belongs to the CMC4 family.</text>
</comment>
<evidence type="ECO:0000256" key="6">
    <source>
        <dbReference type="SAM" id="MobiDB-lite"/>
    </source>
</evidence>
<accession>A0AAE0YYP5</accession>
<dbReference type="Proteomes" id="UP001283361">
    <property type="component" value="Unassembled WGS sequence"/>
</dbReference>
<dbReference type="PANTHER" id="PTHR15590:SF0">
    <property type="entry name" value="CX9C MOTIF-CONTAINING PROTEIN 4"/>
    <property type="match status" value="1"/>
</dbReference>
<evidence type="ECO:0000313" key="8">
    <source>
        <dbReference type="Proteomes" id="UP001283361"/>
    </source>
</evidence>
<name>A0AAE0YYP5_9GAST</name>
<dbReference type="AlphaFoldDB" id="A0AAE0YYP5"/>
<reference evidence="7" key="1">
    <citation type="journal article" date="2023" name="G3 (Bethesda)">
        <title>A reference genome for the long-term kleptoplast-retaining sea slug Elysia crispata morphotype clarki.</title>
        <authorList>
            <person name="Eastman K.E."/>
            <person name="Pendleton A.L."/>
            <person name="Shaikh M.A."/>
            <person name="Suttiyut T."/>
            <person name="Ogas R."/>
            <person name="Tomko P."/>
            <person name="Gavelis G."/>
            <person name="Widhalm J.R."/>
            <person name="Wisecaver J.H."/>
        </authorList>
    </citation>
    <scope>NUCLEOTIDE SEQUENCE</scope>
    <source>
        <strain evidence="7">ECLA1</strain>
    </source>
</reference>
<evidence type="ECO:0008006" key="9">
    <source>
        <dbReference type="Google" id="ProtNLM"/>
    </source>
</evidence>
<dbReference type="InterPro" id="IPR027179">
    <property type="entry name" value="CMC4"/>
</dbReference>
<evidence type="ECO:0000256" key="5">
    <source>
        <dbReference type="PIRSR" id="PIRSR627179-50"/>
    </source>
</evidence>
<evidence type="ECO:0000256" key="2">
    <source>
        <dbReference type="ARBA" id="ARBA00009858"/>
    </source>
</evidence>
<dbReference type="PROSITE" id="PS51808">
    <property type="entry name" value="CHCH"/>
    <property type="match status" value="1"/>
</dbReference>
<dbReference type="SUPFAM" id="SSF47072">
    <property type="entry name" value="Cysteine alpha-hairpin motif"/>
    <property type="match status" value="1"/>
</dbReference>
<dbReference type="InterPro" id="IPR009069">
    <property type="entry name" value="Cys_alpha_HP_mot_SF"/>
</dbReference>
<evidence type="ECO:0000256" key="4">
    <source>
        <dbReference type="ARBA" id="ARBA00023157"/>
    </source>
</evidence>
<dbReference type="PANTHER" id="PTHR15590">
    <property type="entry name" value="CX9C MOTIF-CONTAINING PROTEIN 4"/>
    <property type="match status" value="1"/>
</dbReference>
<evidence type="ECO:0000313" key="7">
    <source>
        <dbReference type="EMBL" id="KAK3758951.1"/>
    </source>
</evidence>
<protein>
    <recommendedName>
        <fullName evidence="9">Cx9C motif-containing protein 4, mitochondrial</fullName>
    </recommendedName>
</protein>
<gene>
    <name evidence="7" type="ORF">RRG08_015197</name>
</gene>
<feature type="region of interest" description="Disordered" evidence="6">
    <location>
        <begin position="100"/>
        <end position="121"/>
    </location>
</feature>
<comment type="subcellular location">
    <subcellularLocation>
        <location evidence="1">Mitochondrion</location>
    </subcellularLocation>
</comment>
<dbReference type="Gene3D" id="1.10.287.1130">
    <property type="entry name" value="CytochromE C oxidase copper chaperone"/>
    <property type="match status" value="1"/>
</dbReference>
<feature type="disulfide bond" evidence="5">
    <location>
        <begin position="65"/>
        <end position="76"/>
    </location>
</feature>
<keyword evidence="4 5" id="KW-1015">Disulfide bond</keyword>
<dbReference type="GO" id="GO:0005758">
    <property type="term" value="C:mitochondrial intermembrane space"/>
    <property type="evidence" value="ECO:0007669"/>
    <property type="project" value="TreeGrafter"/>
</dbReference>
<keyword evidence="3" id="KW-0496">Mitochondrion</keyword>
<dbReference type="Pfam" id="PF08991">
    <property type="entry name" value="CMC4"/>
    <property type="match status" value="1"/>
</dbReference>
<evidence type="ECO:0000256" key="3">
    <source>
        <dbReference type="ARBA" id="ARBA00023128"/>
    </source>
</evidence>
<proteinExistence type="inferred from homology"/>
<evidence type="ECO:0000256" key="1">
    <source>
        <dbReference type="ARBA" id="ARBA00004173"/>
    </source>
</evidence>